<sequence>MVYSEAQRASQVMNNLLTFARKHTAAKQMV</sequence>
<feature type="non-terminal residue" evidence="1">
    <location>
        <position position="30"/>
    </location>
</feature>
<dbReference type="EMBL" id="BARW01041756">
    <property type="protein sequence ID" value="GAJ17840.1"/>
    <property type="molecule type" value="Genomic_DNA"/>
</dbReference>
<dbReference type="AlphaFoldDB" id="X1VZ50"/>
<evidence type="ECO:0000313" key="1">
    <source>
        <dbReference type="EMBL" id="GAJ17840.1"/>
    </source>
</evidence>
<proteinExistence type="predicted"/>
<name>X1VZ50_9ZZZZ</name>
<accession>X1VZ50</accession>
<protein>
    <submittedName>
        <fullName evidence="1">Uncharacterized protein</fullName>
    </submittedName>
</protein>
<gene>
    <name evidence="1" type="ORF">S12H4_62322</name>
</gene>
<comment type="caution">
    <text evidence="1">The sequence shown here is derived from an EMBL/GenBank/DDBJ whole genome shotgun (WGS) entry which is preliminary data.</text>
</comment>
<reference evidence="1" key="1">
    <citation type="journal article" date="2014" name="Front. Microbiol.">
        <title>High frequency of phylogenetically diverse reductive dehalogenase-homologous genes in deep subseafloor sedimentary metagenomes.</title>
        <authorList>
            <person name="Kawai M."/>
            <person name="Futagami T."/>
            <person name="Toyoda A."/>
            <person name="Takaki Y."/>
            <person name="Nishi S."/>
            <person name="Hori S."/>
            <person name="Arai W."/>
            <person name="Tsubouchi T."/>
            <person name="Morono Y."/>
            <person name="Uchiyama I."/>
            <person name="Ito T."/>
            <person name="Fujiyama A."/>
            <person name="Inagaki F."/>
            <person name="Takami H."/>
        </authorList>
    </citation>
    <scope>NUCLEOTIDE SEQUENCE</scope>
    <source>
        <strain evidence="1">Expedition CK06-06</strain>
    </source>
</reference>
<organism evidence="1">
    <name type="scientific">marine sediment metagenome</name>
    <dbReference type="NCBI Taxonomy" id="412755"/>
    <lineage>
        <taxon>unclassified sequences</taxon>
        <taxon>metagenomes</taxon>
        <taxon>ecological metagenomes</taxon>
    </lineage>
</organism>